<gene>
    <name evidence="2" type="ORF">CWR48_14280</name>
</gene>
<dbReference type="Gene3D" id="3.20.20.450">
    <property type="entry name" value="EAL domain"/>
    <property type="match status" value="1"/>
</dbReference>
<accession>A0A3D8PQ17</accession>
<organism evidence="2 3">
    <name type="scientific">Oceanobacillus arenosus</name>
    <dbReference type="NCBI Taxonomy" id="1229153"/>
    <lineage>
        <taxon>Bacteria</taxon>
        <taxon>Bacillati</taxon>
        <taxon>Bacillota</taxon>
        <taxon>Bacilli</taxon>
        <taxon>Bacillales</taxon>
        <taxon>Bacillaceae</taxon>
        <taxon>Oceanobacillus</taxon>
    </lineage>
</organism>
<dbReference type="SUPFAM" id="SSF141868">
    <property type="entry name" value="EAL domain-like"/>
    <property type="match status" value="1"/>
</dbReference>
<comment type="caution">
    <text evidence="2">The sequence shown here is derived from an EMBL/GenBank/DDBJ whole genome shotgun (WGS) entry which is preliminary data.</text>
</comment>
<dbReference type="AlphaFoldDB" id="A0A3D8PQ17"/>
<protein>
    <submittedName>
        <fullName evidence="2">EAL domain-containing protein</fullName>
    </submittedName>
</protein>
<dbReference type="CDD" id="cd01948">
    <property type="entry name" value="EAL"/>
    <property type="match status" value="1"/>
</dbReference>
<dbReference type="RefSeq" id="WP_115773963.1">
    <property type="nucleotide sequence ID" value="NZ_PIOC01000020.1"/>
</dbReference>
<dbReference type="PROSITE" id="PS50883">
    <property type="entry name" value="EAL"/>
    <property type="match status" value="1"/>
</dbReference>
<dbReference type="GO" id="GO:0071111">
    <property type="term" value="F:cyclic-guanylate-specific phosphodiesterase activity"/>
    <property type="evidence" value="ECO:0007669"/>
    <property type="project" value="InterPro"/>
</dbReference>
<dbReference type="SMART" id="SM00052">
    <property type="entry name" value="EAL"/>
    <property type="match status" value="1"/>
</dbReference>
<dbReference type="InterPro" id="IPR035919">
    <property type="entry name" value="EAL_sf"/>
</dbReference>
<reference evidence="3" key="1">
    <citation type="submission" date="2017-11" db="EMBL/GenBank/DDBJ databases">
        <authorList>
            <person name="Zhu W."/>
        </authorList>
    </citation>
    <scope>NUCLEOTIDE SEQUENCE [LARGE SCALE GENOMIC DNA]</scope>
    <source>
        <strain evidence="3">CAU 1183</strain>
    </source>
</reference>
<proteinExistence type="predicted"/>
<dbReference type="Proteomes" id="UP000257143">
    <property type="component" value="Unassembled WGS sequence"/>
</dbReference>
<feature type="domain" description="EAL" evidence="1">
    <location>
        <begin position="24"/>
        <end position="280"/>
    </location>
</feature>
<dbReference type="OrthoDB" id="581425at2"/>
<dbReference type="PANTHER" id="PTHR33121">
    <property type="entry name" value="CYCLIC DI-GMP PHOSPHODIESTERASE PDEF"/>
    <property type="match status" value="1"/>
</dbReference>
<dbReference type="Pfam" id="PF00563">
    <property type="entry name" value="EAL"/>
    <property type="match status" value="1"/>
</dbReference>
<evidence type="ECO:0000313" key="2">
    <source>
        <dbReference type="EMBL" id="RDW17361.1"/>
    </source>
</evidence>
<dbReference type="InterPro" id="IPR001633">
    <property type="entry name" value="EAL_dom"/>
</dbReference>
<name>A0A3D8PQ17_9BACI</name>
<evidence type="ECO:0000313" key="3">
    <source>
        <dbReference type="Proteomes" id="UP000257143"/>
    </source>
</evidence>
<dbReference type="InterPro" id="IPR050706">
    <property type="entry name" value="Cyclic-di-GMP_PDE-like"/>
</dbReference>
<dbReference type="EMBL" id="PIOC01000020">
    <property type="protein sequence ID" value="RDW17361.1"/>
    <property type="molecule type" value="Genomic_DNA"/>
</dbReference>
<keyword evidence="3" id="KW-1185">Reference proteome</keyword>
<evidence type="ECO:0000259" key="1">
    <source>
        <dbReference type="PROSITE" id="PS50883"/>
    </source>
</evidence>
<sequence>MMSQNSTLNFIRFLKSNWNSIYQEFKKSEEVQRLLTSEKVTTVFQPIVSIQDGSTVGFEVLNRPENTRYFPTTDTFYDYVASSNYVFQVERYIRDIAFERYKEQVDANLEYSSQLIFLNIQPQVLADPNYQSGITLELLTKHNLSPDQIVLEITEKEAIVNYNQFERVIEHYREQGFRIAVDDAGTGYNSLQTLIHLKPEFIKIDRSLIRQIESHPEKRDIVELLVEFAWKTDTKVIAEGIESNSELTSIKQLGIHMGQGYALGKPKPNLIKGTLPLVRQGYLPV</sequence>
<dbReference type="PANTHER" id="PTHR33121:SF76">
    <property type="entry name" value="SIGNALING PROTEIN"/>
    <property type="match status" value="1"/>
</dbReference>